<dbReference type="InterPro" id="IPR050425">
    <property type="entry name" value="NAD(P)_dehydrat-like"/>
</dbReference>
<dbReference type="AlphaFoldDB" id="A0AAD4F7A6"/>
<dbReference type="Proteomes" id="UP001197093">
    <property type="component" value="Unassembled WGS sequence"/>
</dbReference>
<comment type="caution">
    <text evidence="3">The sequence shown here is derived from an EMBL/GenBank/DDBJ whole genome shotgun (WGS) entry which is preliminary data.</text>
</comment>
<organism evidence="3 4">
    <name type="scientific">Staphylotrichum longicolle</name>
    <dbReference type="NCBI Taxonomy" id="669026"/>
    <lineage>
        <taxon>Eukaryota</taxon>
        <taxon>Fungi</taxon>
        <taxon>Dikarya</taxon>
        <taxon>Ascomycota</taxon>
        <taxon>Pezizomycotina</taxon>
        <taxon>Sordariomycetes</taxon>
        <taxon>Sordariomycetidae</taxon>
        <taxon>Sordariales</taxon>
        <taxon>Chaetomiaceae</taxon>
        <taxon>Staphylotrichum</taxon>
    </lineage>
</organism>
<dbReference type="PANTHER" id="PTHR10366">
    <property type="entry name" value="NAD DEPENDENT EPIMERASE/DEHYDRATASE"/>
    <property type="match status" value="1"/>
</dbReference>
<dbReference type="PANTHER" id="PTHR10366:SF562">
    <property type="entry name" value="ALDEHYDE REDUCTASE II (AFU_ORTHOLOGUE AFUA_1G11360)"/>
    <property type="match status" value="1"/>
</dbReference>
<comment type="similarity">
    <text evidence="2">Belongs to the NAD(P)-dependent epimerase/dehydratase family. Dihydroflavonol-4-reductase subfamily.</text>
</comment>
<dbReference type="Gene3D" id="3.40.50.720">
    <property type="entry name" value="NAD(P)-binding Rossmann-like Domain"/>
    <property type="match status" value="1"/>
</dbReference>
<sequence>MHTYSGRFEHIKLSHDDLTDSSLYEDAVKGVYAIVHSPTVAYLNQPPKDVWAKTADSVLSMLDAAKGEKSVQAFVYTSSIAAVTSLSTPSEAPVLVTEDSWNAKDVVLALTGKHNDHVVHDSALVYTEQSLWHWQDKQCPHFKINVISPSNLIGQNFAPHRTLDWQNWLLELYRNGQATEVIPNAGPTQAHWYVDVADVALLHVAAIFDPDIAGERLHAWGCFRDWNDAIAVMRNLEPDVPDVTQPFFIGDDGSKRGGLYTRPGRVPAILKKWNRGEG</sequence>
<evidence type="ECO:0000313" key="3">
    <source>
        <dbReference type="EMBL" id="KAG7292043.1"/>
    </source>
</evidence>
<evidence type="ECO:0000256" key="1">
    <source>
        <dbReference type="ARBA" id="ARBA00023002"/>
    </source>
</evidence>
<reference evidence="3" key="1">
    <citation type="submission" date="2023-02" db="EMBL/GenBank/DDBJ databases">
        <authorList>
            <person name="Palmer J.M."/>
        </authorList>
    </citation>
    <scope>NUCLEOTIDE SEQUENCE</scope>
    <source>
        <strain evidence="3">FW57</strain>
    </source>
</reference>
<keyword evidence="4" id="KW-1185">Reference proteome</keyword>
<gene>
    <name evidence="3" type="ORF">NEMBOFW57_002074</name>
</gene>
<evidence type="ECO:0008006" key="5">
    <source>
        <dbReference type="Google" id="ProtNLM"/>
    </source>
</evidence>
<name>A0AAD4F7A6_9PEZI</name>
<dbReference type="InterPro" id="IPR036291">
    <property type="entry name" value="NAD(P)-bd_dom_sf"/>
</dbReference>
<evidence type="ECO:0000313" key="4">
    <source>
        <dbReference type="Proteomes" id="UP001197093"/>
    </source>
</evidence>
<dbReference type="EMBL" id="JAHCVI010000001">
    <property type="protein sequence ID" value="KAG7292043.1"/>
    <property type="molecule type" value="Genomic_DNA"/>
</dbReference>
<proteinExistence type="inferred from homology"/>
<keyword evidence="1" id="KW-0560">Oxidoreductase</keyword>
<protein>
    <recommendedName>
        <fullName evidence="5">3-beta hydroxysteroid dehydrogenase/isomerase domain-containing protein</fullName>
    </recommendedName>
</protein>
<evidence type="ECO:0000256" key="2">
    <source>
        <dbReference type="ARBA" id="ARBA00023445"/>
    </source>
</evidence>
<dbReference type="GO" id="GO:0016616">
    <property type="term" value="F:oxidoreductase activity, acting on the CH-OH group of donors, NAD or NADP as acceptor"/>
    <property type="evidence" value="ECO:0007669"/>
    <property type="project" value="TreeGrafter"/>
</dbReference>
<dbReference type="SUPFAM" id="SSF51735">
    <property type="entry name" value="NAD(P)-binding Rossmann-fold domains"/>
    <property type="match status" value="1"/>
</dbReference>
<accession>A0AAD4F7A6</accession>